<name>A0A3S8ZT41_9NEIS</name>
<accession>A0A3S8ZT41</accession>
<dbReference type="AlphaFoldDB" id="A0A3S8ZT41"/>
<feature type="chain" id="PRO_5019243318" evidence="2">
    <location>
        <begin position="21"/>
        <end position="134"/>
    </location>
</feature>
<feature type="signal peptide" evidence="2">
    <location>
        <begin position="1"/>
        <end position="20"/>
    </location>
</feature>
<evidence type="ECO:0000313" key="3">
    <source>
        <dbReference type="EMBL" id="AZN36670.1"/>
    </source>
</evidence>
<gene>
    <name evidence="3" type="ORF">EJO50_09315</name>
</gene>
<feature type="compositionally biased region" description="Polar residues" evidence="1">
    <location>
        <begin position="62"/>
        <end position="85"/>
    </location>
</feature>
<organism evidence="3 4">
    <name type="scientific">Iodobacter ciconiae</name>
    <dbReference type="NCBI Taxonomy" id="2496266"/>
    <lineage>
        <taxon>Bacteria</taxon>
        <taxon>Pseudomonadati</taxon>
        <taxon>Pseudomonadota</taxon>
        <taxon>Betaproteobacteria</taxon>
        <taxon>Neisseriales</taxon>
        <taxon>Chitinibacteraceae</taxon>
        <taxon>Iodobacter</taxon>
    </lineage>
</organism>
<proteinExistence type="predicted"/>
<keyword evidence="4" id="KW-1185">Reference proteome</keyword>
<dbReference type="KEGG" id="iod:EJO50_09315"/>
<protein>
    <submittedName>
        <fullName evidence="3">Uncharacterized protein</fullName>
    </submittedName>
</protein>
<evidence type="ECO:0000256" key="2">
    <source>
        <dbReference type="SAM" id="SignalP"/>
    </source>
</evidence>
<reference evidence="3 4" key="1">
    <citation type="submission" date="2018-12" db="EMBL/GenBank/DDBJ databases">
        <title>Complete genome sequence of Iodobacter sp. H11R3.</title>
        <authorList>
            <person name="Bae J.-W."/>
        </authorList>
    </citation>
    <scope>NUCLEOTIDE SEQUENCE [LARGE SCALE GENOMIC DNA]</scope>
    <source>
        <strain evidence="3 4">H11R3</strain>
    </source>
</reference>
<evidence type="ECO:0000313" key="4">
    <source>
        <dbReference type="Proteomes" id="UP000282438"/>
    </source>
</evidence>
<feature type="region of interest" description="Disordered" evidence="1">
    <location>
        <begin position="40"/>
        <end position="134"/>
    </location>
</feature>
<dbReference type="RefSeq" id="WP_125973575.1">
    <property type="nucleotide sequence ID" value="NZ_CP034433.1"/>
</dbReference>
<dbReference type="Proteomes" id="UP000282438">
    <property type="component" value="Chromosome"/>
</dbReference>
<dbReference type="EMBL" id="CP034433">
    <property type="protein sequence ID" value="AZN36670.1"/>
    <property type="molecule type" value="Genomic_DNA"/>
</dbReference>
<sequence length="134" mass="14492">MRVFFLVLFFAALLPFCVYAEDAPLPFDVPSAAPVIQRAPAANKAVPSTTKPAVKAHRNQRSARTSAGKKTSASVSKKRNSTTVAAKSKGVRPREAVNKKRGAQQRRKASSAKPKVAKPGKPPAHKQQVTRKKH</sequence>
<dbReference type="OrthoDB" id="10011516at2"/>
<evidence type="ECO:0000256" key="1">
    <source>
        <dbReference type="SAM" id="MobiDB-lite"/>
    </source>
</evidence>
<feature type="compositionally biased region" description="Basic residues" evidence="1">
    <location>
        <begin position="99"/>
        <end position="118"/>
    </location>
</feature>
<keyword evidence="2" id="KW-0732">Signal</keyword>